<proteinExistence type="inferred from homology"/>
<comment type="similarity">
    <text evidence="1">Belongs to the SEC3 family.</text>
</comment>
<evidence type="ECO:0000256" key="2">
    <source>
        <dbReference type="ARBA" id="ARBA00022448"/>
    </source>
</evidence>
<dbReference type="GO" id="GO:0006893">
    <property type="term" value="P:Golgi to plasma membrane transport"/>
    <property type="evidence" value="ECO:0007669"/>
    <property type="project" value="TreeGrafter"/>
</dbReference>
<dbReference type="eggNOG" id="KOG2148">
    <property type="taxonomic scope" value="Eukaryota"/>
</dbReference>
<organism evidence="8 9">
    <name type="scientific">Thecamonas trahens ATCC 50062</name>
    <dbReference type="NCBI Taxonomy" id="461836"/>
    <lineage>
        <taxon>Eukaryota</taxon>
        <taxon>Apusozoa</taxon>
        <taxon>Apusomonadida</taxon>
        <taxon>Apusomonadidae</taxon>
        <taxon>Thecamonas</taxon>
    </lineage>
</organism>
<dbReference type="InterPro" id="IPR048628">
    <property type="entry name" value="Sec3_C"/>
</dbReference>
<feature type="domain" description="Exocyst complex component Sec3 coiled-coil" evidence="6">
    <location>
        <begin position="200"/>
        <end position="327"/>
    </location>
</feature>
<dbReference type="OMA" id="NQHVMSA"/>
<dbReference type="GO" id="GO:0005546">
    <property type="term" value="F:phosphatidylinositol-4,5-bisphosphate binding"/>
    <property type="evidence" value="ECO:0007669"/>
    <property type="project" value="TreeGrafter"/>
</dbReference>
<dbReference type="EMBL" id="GL349450">
    <property type="protein sequence ID" value="KNC48324.1"/>
    <property type="molecule type" value="Genomic_DNA"/>
</dbReference>
<evidence type="ECO:0000256" key="5">
    <source>
        <dbReference type="SAM" id="MobiDB-lite"/>
    </source>
</evidence>
<dbReference type="GO" id="GO:0000145">
    <property type="term" value="C:exocyst"/>
    <property type="evidence" value="ECO:0007669"/>
    <property type="project" value="InterPro"/>
</dbReference>
<keyword evidence="3" id="KW-0268">Exocytosis</keyword>
<dbReference type="Pfam" id="PF09763">
    <property type="entry name" value="Sec3_CC"/>
    <property type="match status" value="1"/>
</dbReference>
<sequence>MGSSLSSSVASAASAATSLTVTAAAAAATPSSSSSSMPSSSILSPLPSSSSSSSSIYSLSRTWYVEKLKALREAPSGALTLVFADGEPVTFALHDAFSRSHFVASLLWLMNTVLGFVPDAPPQLLALLPDNGRGDGGGDARTERGGGGNTTGEADGSGVADELADAVEQQVRAVSLSDLLPAEREQLEAVLGESMAADKIEDVEAALAAEIEALEAANVEALLALGPEIDVAMAAINGVLDEAEVLEATLASYAGIVDGMASQLEVIQETSTATQVLTTNHRALLLESNALLNSLRVSKRTRTALTATKLSELDALPGIEAALGELEKPPSFGPQSELVTLTAVHDHEREVAALKAKFAARLAGYEAKLATALHSDPALVVLRSGFFDFPSRRPVYAGLLPYAPLTKWLARTDPVQRETLARAYLTRARETLGAVAPRLMRELRRAVAQVKLATDMSALPNDPVGELTVRGHGSSSMSSSSRGSEASFDVASTARSASSFGGGGSERLRGTEALFRAVNAVVDAVVAEARFLDTWLGESSDAQLENWLEVAFGNVLPHVDKLAIHVNGLNAFDTVTYLAFLASYPADDEFPRAHSFLAQVLTLLQNAPNLAFSQYVDRQVRKIGKVKVAARRCGILWPCAKFASFFVQIGRALFGTELGARGGAAREVVELALTKVALAVFETLERVAASDAKYAHLVLYENYHHFYITTEAAMEQLPQLRALGKYVAEAREAYLQHRAAYVTDAIEYQLGDFVRFFNAIGGLLDSISAQEVAFQDAYSKLKFDKLMSKYGTPKQVERNLLAMRKRVIKHVAGDKEGLYSVVWERILLAIQDLFARCDATIRAVYGDDKATLGAALSAALPLPA</sequence>
<dbReference type="RefSeq" id="XP_013758891.1">
    <property type="nucleotide sequence ID" value="XM_013903437.1"/>
</dbReference>
<evidence type="ECO:0000259" key="6">
    <source>
        <dbReference type="Pfam" id="PF09763"/>
    </source>
</evidence>
<feature type="region of interest" description="Disordered" evidence="5">
    <location>
        <begin position="28"/>
        <end position="54"/>
    </location>
</feature>
<feature type="compositionally biased region" description="Basic and acidic residues" evidence="5">
    <location>
        <begin position="132"/>
        <end position="144"/>
    </location>
</feature>
<dbReference type="GO" id="GO:0005886">
    <property type="term" value="C:plasma membrane"/>
    <property type="evidence" value="ECO:0007669"/>
    <property type="project" value="TreeGrafter"/>
</dbReference>
<keyword evidence="9" id="KW-1185">Reference proteome</keyword>
<feature type="compositionally biased region" description="Low complexity" evidence="5">
    <location>
        <begin position="474"/>
        <end position="484"/>
    </location>
</feature>
<dbReference type="GO" id="GO:0006887">
    <property type="term" value="P:exocytosis"/>
    <property type="evidence" value="ECO:0007669"/>
    <property type="project" value="UniProtKB-KW"/>
</dbReference>
<feature type="region of interest" description="Disordered" evidence="5">
    <location>
        <begin position="128"/>
        <end position="159"/>
    </location>
</feature>
<dbReference type="STRING" id="461836.A0A0L0D7J3"/>
<feature type="domain" description="Exocyst complex component Sec3 C-terminal" evidence="7">
    <location>
        <begin position="543"/>
        <end position="846"/>
    </location>
</feature>
<evidence type="ECO:0000313" key="9">
    <source>
        <dbReference type="Proteomes" id="UP000054408"/>
    </source>
</evidence>
<dbReference type="Proteomes" id="UP000054408">
    <property type="component" value="Unassembled WGS sequence"/>
</dbReference>
<gene>
    <name evidence="8" type="ORF">AMSG_04555</name>
</gene>
<keyword evidence="4" id="KW-0175">Coiled coil</keyword>
<dbReference type="AlphaFoldDB" id="A0A0L0D7J3"/>
<evidence type="ECO:0008006" key="10">
    <source>
        <dbReference type="Google" id="ProtNLM"/>
    </source>
</evidence>
<accession>A0A0L0D7J3</accession>
<evidence type="ECO:0000256" key="4">
    <source>
        <dbReference type="ARBA" id="ARBA00023054"/>
    </source>
</evidence>
<protein>
    <recommendedName>
        <fullName evidence="10">Exocyst complex component Sec3 C-terminal domain-containing protein</fullName>
    </recommendedName>
</protein>
<evidence type="ECO:0000313" key="8">
    <source>
        <dbReference type="EMBL" id="KNC48324.1"/>
    </source>
</evidence>
<name>A0A0L0D7J3_THETB</name>
<dbReference type="PANTHER" id="PTHR16092">
    <property type="entry name" value="SEC3/SYNTAXIN-RELATED"/>
    <property type="match status" value="1"/>
</dbReference>
<evidence type="ECO:0000259" key="7">
    <source>
        <dbReference type="Pfam" id="PF20654"/>
    </source>
</evidence>
<dbReference type="InterPro" id="IPR019160">
    <property type="entry name" value="Sec3_CC"/>
</dbReference>
<evidence type="ECO:0000256" key="1">
    <source>
        <dbReference type="ARBA" id="ARBA00006518"/>
    </source>
</evidence>
<dbReference type="GeneID" id="25564093"/>
<feature type="region of interest" description="Disordered" evidence="5">
    <location>
        <begin position="463"/>
        <end position="484"/>
    </location>
</feature>
<dbReference type="Pfam" id="PF20654">
    <property type="entry name" value="Sec3_C-term"/>
    <property type="match status" value="1"/>
</dbReference>
<evidence type="ECO:0000256" key="3">
    <source>
        <dbReference type="ARBA" id="ARBA00022483"/>
    </source>
</evidence>
<reference evidence="8 9" key="1">
    <citation type="submission" date="2010-05" db="EMBL/GenBank/DDBJ databases">
        <title>The Genome Sequence of Thecamonas trahens ATCC 50062.</title>
        <authorList>
            <consortium name="The Broad Institute Genome Sequencing Platform"/>
            <person name="Russ C."/>
            <person name="Cuomo C."/>
            <person name="Shea T."/>
            <person name="Young S.K."/>
            <person name="Zeng Q."/>
            <person name="Koehrsen M."/>
            <person name="Haas B."/>
            <person name="Borodovsky M."/>
            <person name="Guigo R."/>
            <person name="Alvarado L."/>
            <person name="Berlin A."/>
            <person name="Bochicchio J."/>
            <person name="Borenstein D."/>
            <person name="Chapman S."/>
            <person name="Chen Z."/>
            <person name="Freedman E."/>
            <person name="Gellesch M."/>
            <person name="Goldberg J."/>
            <person name="Griggs A."/>
            <person name="Gujja S."/>
            <person name="Heilman E."/>
            <person name="Heiman D."/>
            <person name="Hepburn T."/>
            <person name="Howarth C."/>
            <person name="Jen D."/>
            <person name="Larson L."/>
            <person name="Mehta T."/>
            <person name="Park D."/>
            <person name="Pearson M."/>
            <person name="Roberts A."/>
            <person name="Saif S."/>
            <person name="Shenoy N."/>
            <person name="Sisk P."/>
            <person name="Stolte C."/>
            <person name="Sykes S."/>
            <person name="Thomson T."/>
            <person name="Walk T."/>
            <person name="White J."/>
            <person name="Yandava C."/>
            <person name="Burger G."/>
            <person name="Gray M.W."/>
            <person name="Holland P.W.H."/>
            <person name="King N."/>
            <person name="Lang F.B.F."/>
            <person name="Roger A.J."/>
            <person name="Ruiz-Trillo I."/>
            <person name="Lander E."/>
            <person name="Nusbaum C."/>
        </authorList>
    </citation>
    <scope>NUCLEOTIDE SEQUENCE [LARGE SCALE GENOMIC DNA]</scope>
    <source>
        <strain evidence="8 9">ATCC 50062</strain>
    </source>
</reference>
<dbReference type="OrthoDB" id="27109at2759"/>
<keyword evidence="2" id="KW-0813">Transport</keyword>
<dbReference type="PANTHER" id="PTHR16092:SF14">
    <property type="entry name" value="EXOCYST COMPLEX COMPONENT 1 ISOFORM X1"/>
    <property type="match status" value="1"/>
</dbReference>